<dbReference type="Gene3D" id="3.90.550.10">
    <property type="entry name" value="Spore Coat Polysaccharide Biosynthesis Protein SpsA, Chain A"/>
    <property type="match status" value="1"/>
</dbReference>
<dbReference type="PANTHER" id="PTHR11183">
    <property type="entry name" value="GLYCOGENIN SUBFAMILY MEMBER"/>
    <property type="match status" value="1"/>
</dbReference>
<keyword evidence="3" id="KW-0963">Cytoplasm</keyword>
<dbReference type="Proteomes" id="UP001232148">
    <property type="component" value="Unassembled WGS sequence"/>
</dbReference>
<dbReference type="EC" id="2.4.1.186" evidence="10"/>
<evidence type="ECO:0000256" key="6">
    <source>
        <dbReference type="ARBA" id="ARBA00023056"/>
    </source>
</evidence>
<dbReference type="GO" id="GO:0046872">
    <property type="term" value="F:metal ion binding"/>
    <property type="evidence" value="ECO:0007669"/>
    <property type="project" value="UniProtKB-KW"/>
</dbReference>
<dbReference type="SUPFAM" id="SSF53448">
    <property type="entry name" value="Nucleotide-diphospho-sugar transferases"/>
    <property type="match status" value="1"/>
</dbReference>
<keyword evidence="4 14" id="KW-0808">Transferase</keyword>
<evidence type="ECO:0000313" key="14">
    <source>
        <dbReference type="EMBL" id="KAK2020546.1"/>
    </source>
</evidence>
<dbReference type="GO" id="GO:0005978">
    <property type="term" value="P:glycogen biosynthetic process"/>
    <property type="evidence" value="ECO:0007669"/>
    <property type="project" value="UniProtKB-KW"/>
</dbReference>
<comment type="function">
    <text evidence="13">Self-glucosylating initiator of glycogen synthesis. It catalyzes the formation of a short alpha (1,4)-glucosyl chain covalently attached via a glucose 1-O-tyrosyl linkage to internal tyrosine residues and these chains act as primers for the elongation reaction catalyzed by glycogen synthase.</text>
</comment>
<keyword evidence="5" id="KW-0479">Metal-binding</keyword>
<accession>A0AAD9LSX5</accession>
<keyword evidence="15" id="KW-1185">Reference proteome</keyword>
<evidence type="ECO:0000256" key="12">
    <source>
        <dbReference type="ARBA" id="ARBA00052293"/>
    </source>
</evidence>
<evidence type="ECO:0000256" key="9">
    <source>
        <dbReference type="ARBA" id="ARBA00038162"/>
    </source>
</evidence>
<dbReference type="InterPro" id="IPR029044">
    <property type="entry name" value="Nucleotide-diphossugar_trans"/>
</dbReference>
<dbReference type="CDD" id="cd02537">
    <property type="entry name" value="GT8_Glycogenin"/>
    <property type="match status" value="1"/>
</dbReference>
<reference evidence="14" key="1">
    <citation type="submission" date="2021-06" db="EMBL/GenBank/DDBJ databases">
        <title>Comparative genomics, transcriptomics and evolutionary studies reveal genomic signatures of adaptation to plant cell wall in hemibiotrophic fungi.</title>
        <authorList>
            <consortium name="DOE Joint Genome Institute"/>
            <person name="Baroncelli R."/>
            <person name="Diaz J.F."/>
            <person name="Benocci T."/>
            <person name="Peng M."/>
            <person name="Battaglia E."/>
            <person name="Haridas S."/>
            <person name="Andreopoulos W."/>
            <person name="Labutti K."/>
            <person name="Pangilinan J."/>
            <person name="Floch G.L."/>
            <person name="Makela M.R."/>
            <person name="Henrissat B."/>
            <person name="Grigoriev I.V."/>
            <person name="Crouch J.A."/>
            <person name="De Vries R.P."/>
            <person name="Sukno S.A."/>
            <person name="Thon M.R."/>
        </authorList>
    </citation>
    <scope>NUCLEOTIDE SEQUENCE</scope>
    <source>
        <strain evidence="14">MAFF235873</strain>
    </source>
</reference>
<evidence type="ECO:0000256" key="7">
    <source>
        <dbReference type="ARBA" id="ARBA00023180"/>
    </source>
</evidence>
<evidence type="ECO:0000256" key="2">
    <source>
        <dbReference type="ARBA" id="ARBA00004496"/>
    </source>
</evidence>
<evidence type="ECO:0000313" key="15">
    <source>
        <dbReference type="Proteomes" id="UP001232148"/>
    </source>
</evidence>
<evidence type="ECO:0000256" key="3">
    <source>
        <dbReference type="ARBA" id="ARBA00022490"/>
    </source>
</evidence>
<organism evidence="14 15">
    <name type="scientific">Colletotrichum zoysiae</name>
    <dbReference type="NCBI Taxonomy" id="1216348"/>
    <lineage>
        <taxon>Eukaryota</taxon>
        <taxon>Fungi</taxon>
        <taxon>Dikarya</taxon>
        <taxon>Ascomycota</taxon>
        <taxon>Pezizomycotina</taxon>
        <taxon>Sordariomycetes</taxon>
        <taxon>Hypocreomycetidae</taxon>
        <taxon>Glomerellales</taxon>
        <taxon>Glomerellaceae</taxon>
        <taxon>Colletotrichum</taxon>
        <taxon>Colletotrichum graminicola species complex</taxon>
    </lineage>
</organism>
<comment type="catalytic activity">
    <reaction evidence="11">
        <text>[1,4-alpha-D-glucosyl](n)-L-tyrosyl-[glycogenin] + UDP-alpha-D-glucose = [1,4-alpha-D-glucosyl](n+1)-L-tyrosyl-[glycogenin] + UDP + H(+)</text>
        <dbReference type="Rhea" id="RHEA:56560"/>
        <dbReference type="Rhea" id="RHEA-COMP:14606"/>
        <dbReference type="Rhea" id="RHEA-COMP:14607"/>
        <dbReference type="ChEBI" id="CHEBI:15378"/>
        <dbReference type="ChEBI" id="CHEBI:58223"/>
        <dbReference type="ChEBI" id="CHEBI:58885"/>
        <dbReference type="ChEBI" id="CHEBI:140574"/>
        <dbReference type="EC" id="2.4.1.186"/>
    </reaction>
</comment>
<evidence type="ECO:0000256" key="1">
    <source>
        <dbReference type="ARBA" id="ARBA00001936"/>
    </source>
</evidence>
<comment type="catalytic activity">
    <reaction evidence="12">
        <text>L-tyrosyl-[glycogenin] + UDP-alpha-D-glucose = alpha-D-glucosyl-L-tyrosyl-[glycogenin] + UDP + H(+)</text>
        <dbReference type="Rhea" id="RHEA:23360"/>
        <dbReference type="Rhea" id="RHEA-COMP:14604"/>
        <dbReference type="Rhea" id="RHEA-COMP:14605"/>
        <dbReference type="ChEBI" id="CHEBI:15378"/>
        <dbReference type="ChEBI" id="CHEBI:46858"/>
        <dbReference type="ChEBI" id="CHEBI:58223"/>
        <dbReference type="ChEBI" id="CHEBI:58885"/>
        <dbReference type="ChEBI" id="CHEBI:140573"/>
        <dbReference type="EC" id="2.4.1.186"/>
    </reaction>
</comment>
<comment type="subcellular location">
    <subcellularLocation>
        <location evidence="2">Cytoplasm</location>
    </subcellularLocation>
</comment>
<dbReference type="Pfam" id="PF01501">
    <property type="entry name" value="Glyco_transf_8"/>
    <property type="match status" value="1"/>
</dbReference>
<dbReference type="AlphaFoldDB" id="A0AAD9LSX5"/>
<comment type="caution">
    <text evidence="14">The sequence shown here is derived from an EMBL/GenBank/DDBJ whole genome shotgun (WGS) entry which is preliminary data.</text>
</comment>
<dbReference type="GO" id="GO:0005737">
    <property type="term" value="C:cytoplasm"/>
    <property type="evidence" value="ECO:0007669"/>
    <property type="project" value="UniProtKB-SubCell"/>
</dbReference>
<proteinExistence type="inferred from homology"/>
<dbReference type="FunFam" id="3.90.550.10:FF:000092">
    <property type="entry name" value="Glycogenin 2"/>
    <property type="match status" value="1"/>
</dbReference>
<dbReference type="EMBL" id="MU843221">
    <property type="protein sequence ID" value="KAK2020546.1"/>
    <property type="molecule type" value="Genomic_DNA"/>
</dbReference>
<evidence type="ECO:0000256" key="11">
    <source>
        <dbReference type="ARBA" id="ARBA00050886"/>
    </source>
</evidence>
<evidence type="ECO:0000256" key="13">
    <source>
        <dbReference type="ARBA" id="ARBA00057883"/>
    </source>
</evidence>
<evidence type="ECO:0000256" key="5">
    <source>
        <dbReference type="ARBA" id="ARBA00022723"/>
    </source>
</evidence>
<comment type="cofactor">
    <cofactor evidence="1">
        <name>Mn(2+)</name>
        <dbReference type="ChEBI" id="CHEBI:29035"/>
    </cofactor>
</comment>
<keyword evidence="6" id="KW-0320">Glycogen biosynthesis</keyword>
<dbReference type="InterPro" id="IPR002495">
    <property type="entry name" value="Glyco_trans_8"/>
</dbReference>
<sequence length="299" mass="33382">MGSLQPTTEDVAYCTLVTNDGYVVAAAVLAESLKATGTKIPRCVIITPEAMSEESIATLRGLFDHVIPVPPMAALTTTNLNLIGRPDLHATMTKLRLWSLAQFRRVLYLDADTLVLSNLDHVFDLPESVTFAASPEIGFPDCFNSGVMLLRPDAATYAELTDFATRVDSFDGGDQGLLNVFFGDGTKNHPATVLMRQQQQKKRGDKSAAEESSGATERNWFRLSFTYNMEMHSVYRFYIPAALRYKDQHKVLHFIGKDKPWHFEGGRVDTPDDAGAYQRFYADMVGKWWETRRSIATAL</sequence>
<evidence type="ECO:0000256" key="10">
    <source>
        <dbReference type="ARBA" id="ARBA00038934"/>
    </source>
</evidence>
<gene>
    <name evidence="14" type="ORF">LX32DRAFT_647292</name>
</gene>
<name>A0AAD9LSX5_9PEZI</name>
<protein>
    <recommendedName>
        <fullName evidence="10">glycogenin glucosyltransferase</fullName>
        <ecNumber evidence="10">2.4.1.186</ecNumber>
    </recommendedName>
</protein>
<comment type="similarity">
    <text evidence="9">Belongs to the glycosyltransferase 8 family. Glycogenin subfamily.</text>
</comment>
<evidence type="ECO:0000256" key="4">
    <source>
        <dbReference type="ARBA" id="ARBA00022679"/>
    </source>
</evidence>
<dbReference type="InterPro" id="IPR050587">
    <property type="entry name" value="GNT1/Glycosyltrans_8"/>
</dbReference>
<keyword evidence="7" id="KW-0325">Glycoprotein</keyword>
<evidence type="ECO:0000256" key="8">
    <source>
        <dbReference type="ARBA" id="ARBA00023211"/>
    </source>
</evidence>
<keyword evidence="8" id="KW-0464">Manganese</keyword>
<dbReference type="GO" id="GO:0008466">
    <property type="term" value="F:glycogenin glucosyltransferase activity"/>
    <property type="evidence" value="ECO:0007669"/>
    <property type="project" value="UniProtKB-EC"/>
</dbReference>